<proteinExistence type="predicted"/>
<feature type="domain" description="Bacterial bifunctional deaminase-reductase C-terminal" evidence="1">
    <location>
        <begin position="4"/>
        <end position="175"/>
    </location>
</feature>
<evidence type="ECO:0000259" key="1">
    <source>
        <dbReference type="Pfam" id="PF01872"/>
    </source>
</evidence>
<dbReference type="Proteomes" id="UP000246410">
    <property type="component" value="Unassembled WGS sequence"/>
</dbReference>
<dbReference type="SUPFAM" id="SSF53597">
    <property type="entry name" value="Dihydrofolate reductase-like"/>
    <property type="match status" value="1"/>
</dbReference>
<keyword evidence="3" id="KW-1185">Reference proteome</keyword>
<dbReference type="InterPro" id="IPR050765">
    <property type="entry name" value="Riboflavin_Biosynth_HTPR"/>
</dbReference>
<protein>
    <submittedName>
        <fullName evidence="2">Dihydrofolate reductase</fullName>
    </submittedName>
</protein>
<evidence type="ECO:0000313" key="2">
    <source>
        <dbReference type="EMBL" id="PWV70398.1"/>
    </source>
</evidence>
<dbReference type="Pfam" id="PF01872">
    <property type="entry name" value="RibD_C"/>
    <property type="match status" value="1"/>
</dbReference>
<dbReference type="PANTHER" id="PTHR38011:SF2">
    <property type="entry name" value="BIFUNCTIONAL DEAMINASE-REDUCTASE DOMAIN PROTEIN"/>
    <property type="match status" value="1"/>
</dbReference>
<dbReference type="Gene3D" id="3.40.430.10">
    <property type="entry name" value="Dihydrofolate Reductase, subunit A"/>
    <property type="match status" value="1"/>
</dbReference>
<dbReference type="RefSeq" id="WP_110040658.1">
    <property type="nucleotide sequence ID" value="NZ_QGTL01000013.1"/>
</dbReference>
<dbReference type="AlphaFoldDB" id="A0A317N9W0"/>
<organism evidence="2 3">
    <name type="scientific">Nocardia neocaledoniensis</name>
    <dbReference type="NCBI Taxonomy" id="236511"/>
    <lineage>
        <taxon>Bacteria</taxon>
        <taxon>Bacillati</taxon>
        <taxon>Actinomycetota</taxon>
        <taxon>Actinomycetes</taxon>
        <taxon>Mycobacteriales</taxon>
        <taxon>Nocardiaceae</taxon>
        <taxon>Nocardia</taxon>
    </lineage>
</organism>
<dbReference type="InterPro" id="IPR002734">
    <property type="entry name" value="RibDG_C"/>
</dbReference>
<sequence length="181" mass="19809">MGKLIESTFVTLDGTIDAPHEWSAPYWDDEHAAYAADLLSAADALLLGRETYESFAEAWPTRPAGDPYTDRINALPKHVASTTLAQGDLTWNAELLDADPVEGVRALKAKTDGTLLKFGTGAFSRTLLDHGLVDEYHFWIFPVIAGQGERLFGGRTDTTHLRLLDTTRFASGIVVHRLAPS</sequence>
<name>A0A317N9W0_9NOCA</name>
<evidence type="ECO:0000313" key="3">
    <source>
        <dbReference type="Proteomes" id="UP000246410"/>
    </source>
</evidence>
<accession>A0A317N9W0</accession>
<dbReference type="PANTHER" id="PTHR38011">
    <property type="entry name" value="DIHYDROFOLATE REDUCTASE FAMILY PROTEIN (AFU_ORTHOLOGUE AFUA_8G06820)"/>
    <property type="match status" value="1"/>
</dbReference>
<comment type="caution">
    <text evidence="2">The sequence shown here is derived from an EMBL/GenBank/DDBJ whole genome shotgun (WGS) entry which is preliminary data.</text>
</comment>
<reference evidence="2 3" key="1">
    <citation type="submission" date="2018-05" db="EMBL/GenBank/DDBJ databases">
        <title>Genomic Encyclopedia of Type Strains, Phase IV (KMG-IV): sequencing the most valuable type-strain genomes for metagenomic binning, comparative biology and taxonomic classification.</title>
        <authorList>
            <person name="Goeker M."/>
        </authorList>
    </citation>
    <scope>NUCLEOTIDE SEQUENCE [LARGE SCALE GENOMIC DNA]</scope>
    <source>
        <strain evidence="2 3">DSM 44717</strain>
    </source>
</reference>
<dbReference type="EMBL" id="QGTL01000013">
    <property type="protein sequence ID" value="PWV70398.1"/>
    <property type="molecule type" value="Genomic_DNA"/>
</dbReference>
<dbReference type="GO" id="GO:0009231">
    <property type="term" value="P:riboflavin biosynthetic process"/>
    <property type="evidence" value="ECO:0007669"/>
    <property type="project" value="InterPro"/>
</dbReference>
<dbReference type="GO" id="GO:0008703">
    <property type="term" value="F:5-amino-6-(5-phosphoribosylamino)uracil reductase activity"/>
    <property type="evidence" value="ECO:0007669"/>
    <property type="project" value="InterPro"/>
</dbReference>
<dbReference type="InterPro" id="IPR024072">
    <property type="entry name" value="DHFR-like_dom_sf"/>
</dbReference>
<gene>
    <name evidence="2" type="ORF">DFR69_113111</name>
</gene>